<dbReference type="VEuPathDB" id="FungiDB:PV07_00441"/>
<organism evidence="7 8">
    <name type="scientific">Cladophialophora immunda</name>
    <dbReference type="NCBI Taxonomy" id="569365"/>
    <lineage>
        <taxon>Eukaryota</taxon>
        <taxon>Fungi</taxon>
        <taxon>Dikarya</taxon>
        <taxon>Ascomycota</taxon>
        <taxon>Pezizomycotina</taxon>
        <taxon>Eurotiomycetes</taxon>
        <taxon>Chaetothyriomycetidae</taxon>
        <taxon>Chaetothyriales</taxon>
        <taxon>Herpotrichiellaceae</taxon>
        <taxon>Cladophialophora</taxon>
    </lineage>
</organism>
<protein>
    <recommendedName>
        <fullName evidence="6">Sulfatase N-terminal domain-containing protein</fullName>
    </recommendedName>
</protein>
<evidence type="ECO:0000313" key="8">
    <source>
        <dbReference type="Proteomes" id="UP000054466"/>
    </source>
</evidence>
<comment type="similarity">
    <text evidence="1">Belongs to the sulfatase family.</text>
</comment>
<dbReference type="EMBL" id="KN847040">
    <property type="protein sequence ID" value="KIW33605.1"/>
    <property type="molecule type" value="Genomic_DNA"/>
</dbReference>
<dbReference type="PANTHER" id="PTHR43108">
    <property type="entry name" value="N-ACETYLGLUCOSAMINE-6-SULFATASE FAMILY MEMBER"/>
    <property type="match status" value="1"/>
</dbReference>
<dbReference type="InterPro" id="IPR017850">
    <property type="entry name" value="Alkaline_phosphatase_core_sf"/>
</dbReference>
<dbReference type="GeneID" id="27339635"/>
<sequence>MADFHCGTVRLSQLSRNRGQPSYAGVTVVQCLVFSGYEELQQEKIDLLRRHYRMGLLTFSADGVRTSTFPRSLLSQHLIMTKIRMDLVTITSKDPSQYRAHLKGDEGDGSTDSIDNKLANNEHSSIMLQYVLVTLLLVGFGLAGQKRPNILFILTDDQDRHMEAAEHMPYLQDLIVNKGTTYAQHFCTVALCCPSRATLWTGRAAHNHNITNVAPPHGGYPKFVSQGFNDDNLFLWMQQAGYNTYYTGKLYNFHSVDNYDMPYARGFNGSDFLLDPYTYQYRNAKMTHNGEEPVSYAGQYSTDVVASKAKAFLHEGLQHLAAAGDDGGDDQQQRPFFLTVAPIAPHSNWVLEPEKDLSYLLEPMAAPRHQHMFTDYKIPRTKAYNAAIEGSIGWISSLPSLNDTVLAYNDHYQRQRLRALQAVDEMLAELIQQLEDAGELDNTYIFYTTDNGYHISQHRMNPGKECGYDTDIHIPFYLRGPGIDAGGVVDVITTHTDVSSTLLQIAGASKQLDGTAIPLGRSPSGQDWELDEDPPRRHEHATIEYWGYGVPEGLYGGRTDNKREAGKWRNYYLNNTYKGLRLVSQDYSLYYAVWCTNETEFYDLKTDAYQVVNMAADIGAYSSYQIAGRPLAQILPRLDALMMVLKTCRDSVCVHPWRTLHPNGRVADLADALDARFDAFYRAQPKMGFASCPDAYYLEAETQEPVKPWADDARGPKEGVARQPEFDYALHWQLLT</sequence>
<dbReference type="GO" id="GO:0008449">
    <property type="term" value="F:N-acetylglucosamine-6-sulfatase activity"/>
    <property type="evidence" value="ECO:0007669"/>
    <property type="project" value="TreeGrafter"/>
</dbReference>
<evidence type="ECO:0000256" key="5">
    <source>
        <dbReference type="SAM" id="MobiDB-lite"/>
    </source>
</evidence>
<reference evidence="7 8" key="1">
    <citation type="submission" date="2015-01" db="EMBL/GenBank/DDBJ databases">
        <title>The Genome Sequence of Cladophialophora immunda CBS83496.</title>
        <authorList>
            <consortium name="The Broad Institute Genomics Platform"/>
            <person name="Cuomo C."/>
            <person name="de Hoog S."/>
            <person name="Gorbushina A."/>
            <person name="Stielow B."/>
            <person name="Teixiera M."/>
            <person name="Abouelleil A."/>
            <person name="Chapman S.B."/>
            <person name="Priest M."/>
            <person name="Young S.K."/>
            <person name="Wortman J."/>
            <person name="Nusbaum C."/>
            <person name="Birren B."/>
        </authorList>
    </citation>
    <scope>NUCLEOTIDE SEQUENCE [LARGE SCALE GENOMIC DNA]</scope>
    <source>
        <strain evidence="7 8">CBS 83496</strain>
    </source>
</reference>
<keyword evidence="3" id="KW-0378">Hydrolase</keyword>
<accession>A0A0D2CUR0</accession>
<dbReference type="SUPFAM" id="SSF53649">
    <property type="entry name" value="Alkaline phosphatase-like"/>
    <property type="match status" value="1"/>
</dbReference>
<gene>
    <name evidence="7" type="ORF">PV07_00441</name>
</gene>
<name>A0A0D2CUR0_9EURO</name>
<keyword evidence="4" id="KW-0325">Glycoprotein</keyword>
<evidence type="ECO:0000256" key="1">
    <source>
        <dbReference type="ARBA" id="ARBA00008779"/>
    </source>
</evidence>
<dbReference type="CDD" id="cd16147">
    <property type="entry name" value="G6S"/>
    <property type="match status" value="1"/>
</dbReference>
<dbReference type="AlphaFoldDB" id="A0A0D2CUR0"/>
<dbReference type="PANTHER" id="PTHR43108:SF8">
    <property type="entry name" value="SD21168P"/>
    <property type="match status" value="1"/>
</dbReference>
<evidence type="ECO:0000256" key="3">
    <source>
        <dbReference type="ARBA" id="ARBA00022801"/>
    </source>
</evidence>
<dbReference type="STRING" id="569365.A0A0D2CUR0"/>
<dbReference type="RefSeq" id="XP_016253821.1">
    <property type="nucleotide sequence ID" value="XM_016386893.1"/>
</dbReference>
<feature type="domain" description="Sulfatase N-terminal" evidence="6">
    <location>
        <begin position="148"/>
        <end position="508"/>
    </location>
</feature>
<dbReference type="Gene3D" id="3.40.720.10">
    <property type="entry name" value="Alkaline Phosphatase, subunit A"/>
    <property type="match status" value="1"/>
</dbReference>
<evidence type="ECO:0000313" key="7">
    <source>
        <dbReference type="EMBL" id="KIW33605.1"/>
    </source>
</evidence>
<dbReference type="PROSITE" id="PS00523">
    <property type="entry name" value="SULFATASE_1"/>
    <property type="match status" value="1"/>
</dbReference>
<feature type="region of interest" description="Disordered" evidence="5">
    <location>
        <begin position="516"/>
        <end position="535"/>
    </location>
</feature>
<proteinExistence type="inferred from homology"/>
<evidence type="ECO:0000256" key="4">
    <source>
        <dbReference type="ARBA" id="ARBA00023180"/>
    </source>
</evidence>
<keyword evidence="8" id="KW-1185">Reference proteome</keyword>
<dbReference type="InterPro" id="IPR024607">
    <property type="entry name" value="Sulfatase_CS"/>
</dbReference>
<dbReference type="InterPro" id="IPR000917">
    <property type="entry name" value="Sulfatase_N"/>
</dbReference>
<dbReference type="OrthoDB" id="96314at2759"/>
<evidence type="ECO:0000256" key="2">
    <source>
        <dbReference type="ARBA" id="ARBA00022729"/>
    </source>
</evidence>
<dbReference type="GO" id="GO:0005539">
    <property type="term" value="F:glycosaminoglycan binding"/>
    <property type="evidence" value="ECO:0007669"/>
    <property type="project" value="TreeGrafter"/>
</dbReference>
<evidence type="ECO:0000259" key="6">
    <source>
        <dbReference type="Pfam" id="PF00884"/>
    </source>
</evidence>
<dbReference type="Pfam" id="PF00884">
    <property type="entry name" value="Sulfatase"/>
    <property type="match status" value="1"/>
</dbReference>
<dbReference type="HOGENOM" id="CLU_006332_4_0_1"/>
<dbReference type="Proteomes" id="UP000054466">
    <property type="component" value="Unassembled WGS sequence"/>
</dbReference>
<keyword evidence="2" id="KW-0732">Signal</keyword>